<name>A0A1E5Q902_9PROT</name>
<keyword evidence="5" id="KW-1185">Reference proteome</keyword>
<evidence type="ECO:0000313" key="5">
    <source>
        <dbReference type="Proteomes" id="UP000095347"/>
    </source>
</evidence>
<dbReference type="PANTHER" id="PTHR42951">
    <property type="entry name" value="METALLO-BETA-LACTAMASE DOMAIN-CONTAINING"/>
    <property type="match status" value="1"/>
</dbReference>
<feature type="domain" description="Metallo-beta-lactamase" evidence="3">
    <location>
        <begin position="52"/>
        <end position="237"/>
    </location>
</feature>
<dbReference type="STRING" id="28181.BEN30_08625"/>
<dbReference type="OrthoDB" id="420651at2"/>
<dbReference type="PANTHER" id="PTHR42951:SF4">
    <property type="entry name" value="ACYL-COENZYME A THIOESTERASE MBLAC2"/>
    <property type="match status" value="1"/>
</dbReference>
<dbReference type="RefSeq" id="WP_069957650.1">
    <property type="nucleotide sequence ID" value="NZ_MCGG01000021.1"/>
</dbReference>
<dbReference type="SUPFAM" id="SSF56281">
    <property type="entry name" value="Metallo-hydrolase/oxidoreductase"/>
    <property type="match status" value="1"/>
</dbReference>
<feature type="chain" id="PRO_5009184139" description="Metallo-beta-lactamase domain-containing protein" evidence="2">
    <location>
        <begin position="22"/>
        <end position="306"/>
    </location>
</feature>
<evidence type="ECO:0000313" key="4">
    <source>
        <dbReference type="EMBL" id="OEJ67498.1"/>
    </source>
</evidence>
<sequence length="306" mass="33571">MLKFRALLVLVFCAVGVSAQAADLKVQQVTDGIYALVGPHEQRNATNFANNATFGVVVTDEGVLLVDPGGSYLGAAQIDAAIKTITDKPVKIVINSGGQDHRWLGNGYFKAKGAHIIASADAVKDHKARLNDYFFMLTNLMGKEALKGTDAVYADETFDKELDLNFGGHRFEIRHVGSAHTLGDSFIWMPDTGVMFTGDIVYVERMLGTGPAGNTANWIDVFETMADYNPKFIVPGHGPVTDVRRATLETYDYLVYLRTMIGRIIENGGPIAEAVAIDQSPFKHLEVFDEISKRNAQAVFMQMEFE</sequence>
<dbReference type="InterPro" id="IPR001279">
    <property type="entry name" value="Metallo-B-lactamas"/>
</dbReference>
<proteinExistence type="inferred from homology"/>
<evidence type="ECO:0000256" key="2">
    <source>
        <dbReference type="SAM" id="SignalP"/>
    </source>
</evidence>
<gene>
    <name evidence="4" type="ORF">BEN30_08625</name>
</gene>
<reference evidence="5" key="1">
    <citation type="submission" date="2016-07" db="EMBL/GenBank/DDBJ databases">
        <authorList>
            <person name="Florea S."/>
            <person name="Webb J.S."/>
            <person name="Jaromczyk J."/>
            <person name="Schardl C.L."/>
        </authorList>
    </citation>
    <scope>NUCLEOTIDE SEQUENCE [LARGE SCALE GENOMIC DNA]</scope>
    <source>
        <strain evidence="5">MV-1</strain>
    </source>
</reference>
<evidence type="ECO:0000259" key="3">
    <source>
        <dbReference type="SMART" id="SM00849"/>
    </source>
</evidence>
<dbReference type="SMART" id="SM00849">
    <property type="entry name" value="Lactamase_B"/>
    <property type="match status" value="1"/>
</dbReference>
<dbReference type="InterPro" id="IPR050855">
    <property type="entry name" value="NDM-1-like"/>
</dbReference>
<comment type="similarity">
    <text evidence="1">Belongs to the metallo-beta-lactamase superfamily. Class-B beta-lactamase family.</text>
</comment>
<dbReference type="InterPro" id="IPR036866">
    <property type="entry name" value="RibonucZ/Hydroxyglut_hydro"/>
</dbReference>
<dbReference type="Pfam" id="PF00753">
    <property type="entry name" value="Lactamase_B"/>
    <property type="match status" value="1"/>
</dbReference>
<dbReference type="EMBL" id="MCGG01000021">
    <property type="protein sequence ID" value="OEJ67498.1"/>
    <property type="molecule type" value="Genomic_DNA"/>
</dbReference>
<protein>
    <recommendedName>
        <fullName evidence="3">Metallo-beta-lactamase domain-containing protein</fullName>
    </recommendedName>
</protein>
<comment type="caution">
    <text evidence="4">The sequence shown here is derived from an EMBL/GenBank/DDBJ whole genome shotgun (WGS) entry which is preliminary data.</text>
</comment>
<dbReference type="Proteomes" id="UP000095347">
    <property type="component" value="Unassembled WGS sequence"/>
</dbReference>
<organism evidence="4 5">
    <name type="scientific">Magnetovibrio blakemorei</name>
    <dbReference type="NCBI Taxonomy" id="28181"/>
    <lineage>
        <taxon>Bacteria</taxon>
        <taxon>Pseudomonadati</taxon>
        <taxon>Pseudomonadota</taxon>
        <taxon>Alphaproteobacteria</taxon>
        <taxon>Rhodospirillales</taxon>
        <taxon>Magnetovibrionaceae</taxon>
        <taxon>Magnetovibrio</taxon>
    </lineage>
</organism>
<accession>A0A1E5Q902</accession>
<evidence type="ECO:0000256" key="1">
    <source>
        <dbReference type="ARBA" id="ARBA00005250"/>
    </source>
</evidence>
<dbReference type="CDD" id="cd16282">
    <property type="entry name" value="metallo-hydrolase-like_MBL-fold"/>
    <property type="match status" value="1"/>
</dbReference>
<dbReference type="AlphaFoldDB" id="A0A1E5Q902"/>
<dbReference type="Gene3D" id="3.60.15.10">
    <property type="entry name" value="Ribonuclease Z/Hydroxyacylglutathione hydrolase-like"/>
    <property type="match status" value="1"/>
</dbReference>
<keyword evidence="2" id="KW-0732">Signal</keyword>
<dbReference type="GO" id="GO:0017001">
    <property type="term" value="P:antibiotic catabolic process"/>
    <property type="evidence" value="ECO:0007669"/>
    <property type="project" value="UniProtKB-ARBA"/>
</dbReference>
<feature type="signal peptide" evidence="2">
    <location>
        <begin position="1"/>
        <end position="21"/>
    </location>
</feature>